<dbReference type="GO" id="GO:0003677">
    <property type="term" value="F:DNA binding"/>
    <property type="evidence" value="ECO:0007669"/>
    <property type="project" value="UniProtKB-KW"/>
</dbReference>
<organism evidence="9 10">
    <name type="scientific">Lithocarpus litseifolius</name>
    <dbReference type="NCBI Taxonomy" id="425828"/>
    <lineage>
        <taxon>Eukaryota</taxon>
        <taxon>Viridiplantae</taxon>
        <taxon>Streptophyta</taxon>
        <taxon>Embryophyta</taxon>
        <taxon>Tracheophyta</taxon>
        <taxon>Spermatophyta</taxon>
        <taxon>Magnoliopsida</taxon>
        <taxon>eudicotyledons</taxon>
        <taxon>Gunneridae</taxon>
        <taxon>Pentapetalae</taxon>
        <taxon>rosids</taxon>
        <taxon>fabids</taxon>
        <taxon>Fagales</taxon>
        <taxon>Fagaceae</taxon>
        <taxon>Lithocarpus</taxon>
    </lineage>
</organism>
<dbReference type="PANTHER" id="PTHR46481:SF10">
    <property type="entry name" value="ZINC FINGER BED DOMAIN-CONTAINING PROTEIN 39"/>
    <property type="match status" value="1"/>
</dbReference>
<keyword evidence="10" id="KW-1185">Reference proteome</keyword>
<feature type="domain" description="hAT-like transposase RNase-H fold" evidence="8">
    <location>
        <begin position="263"/>
        <end position="365"/>
    </location>
</feature>
<evidence type="ECO:0000256" key="5">
    <source>
        <dbReference type="ARBA" id="ARBA00023125"/>
    </source>
</evidence>
<feature type="domain" description="HAT C-terminal dimerisation" evidence="7">
    <location>
        <begin position="427"/>
        <end position="514"/>
    </location>
</feature>
<gene>
    <name evidence="9" type="ORF">SO802_025512</name>
</gene>
<protein>
    <recommendedName>
        <fullName evidence="11">Zinc finger BED domain-containing protein RICESLEEPER 2-like</fullName>
    </recommendedName>
</protein>
<dbReference type="EMBL" id="JAZDWU010000009">
    <property type="protein sequence ID" value="KAK9990527.1"/>
    <property type="molecule type" value="Genomic_DNA"/>
</dbReference>
<comment type="subcellular location">
    <subcellularLocation>
        <location evidence="1">Nucleus</location>
    </subcellularLocation>
</comment>
<evidence type="ECO:0008006" key="11">
    <source>
        <dbReference type="Google" id="ProtNLM"/>
    </source>
</evidence>
<evidence type="ECO:0000259" key="7">
    <source>
        <dbReference type="Pfam" id="PF05699"/>
    </source>
</evidence>
<evidence type="ECO:0000256" key="4">
    <source>
        <dbReference type="ARBA" id="ARBA00022833"/>
    </source>
</evidence>
<dbReference type="Proteomes" id="UP001459277">
    <property type="component" value="Unassembled WGS sequence"/>
</dbReference>
<dbReference type="Pfam" id="PF14372">
    <property type="entry name" value="hAT-like_RNase-H"/>
    <property type="match status" value="1"/>
</dbReference>
<keyword evidence="6" id="KW-0539">Nucleus</keyword>
<name>A0AAW2BZJ0_9ROSI</name>
<sequence length="525" mass="60469">MALARMIIVYELPFRFAEHSKFIDFMAEVEPRFEVPSRVTVAKDCLRLYNKEKESLRRVLMAGQRILNFCLVPDHKGETIGKVVESCLLQWGIDYIFIITVDNASSNDVAIDLRRKTKDRVGSLLGCEFLHMRCCAHILNLIVQDGLKDLNESIVKVRNVVRYVKFSPNRYEKFKACVEKEKIQSKSLLCLDVSTRWNSTYLMLESTQNFVATFERMEEDDGNFLCYFEDPSSGPPRFSDWENVRLFTKFLGLFYEATIRFSSSLSVTTNVYFHELVSLQTQLNQLCNGRGDPLLKGMAQRMKLKYDKYWGSDRINLMLFVAVVVDPRYKLKYVKFWFKQWYDKEKTDELGLRVREALNRLYKHYSEAMGTPCGASANGTSEFGSSDVVAMSSIGSGFGSAEERMRRYNNIYKQHLADEDSVECKSELDRYLLEASVDLEMEGFDILDWWRVNSSRYRIISQVAREVLAIPVSTVASESAFSTGSRVLDPFCSSLSPNNVPNTVEALICTQNWLRSKDSTEPINR</sequence>
<dbReference type="InterPro" id="IPR008906">
    <property type="entry name" value="HATC_C_dom"/>
</dbReference>
<dbReference type="PANTHER" id="PTHR46481">
    <property type="entry name" value="ZINC FINGER BED DOMAIN-CONTAINING PROTEIN 4"/>
    <property type="match status" value="1"/>
</dbReference>
<keyword evidence="4" id="KW-0862">Zinc</keyword>
<evidence type="ECO:0000256" key="3">
    <source>
        <dbReference type="ARBA" id="ARBA00022771"/>
    </source>
</evidence>
<dbReference type="GO" id="GO:0008270">
    <property type="term" value="F:zinc ion binding"/>
    <property type="evidence" value="ECO:0007669"/>
    <property type="project" value="UniProtKB-KW"/>
</dbReference>
<dbReference type="SUPFAM" id="SSF53098">
    <property type="entry name" value="Ribonuclease H-like"/>
    <property type="match status" value="1"/>
</dbReference>
<dbReference type="InterPro" id="IPR025525">
    <property type="entry name" value="hAT-like_transposase_RNase-H"/>
</dbReference>
<keyword evidence="5" id="KW-0238">DNA-binding</keyword>
<keyword evidence="3" id="KW-0863">Zinc-finger</keyword>
<accession>A0AAW2BZJ0</accession>
<evidence type="ECO:0000256" key="2">
    <source>
        <dbReference type="ARBA" id="ARBA00022723"/>
    </source>
</evidence>
<comment type="caution">
    <text evidence="9">The sequence shown here is derived from an EMBL/GenBank/DDBJ whole genome shotgun (WGS) entry which is preliminary data.</text>
</comment>
<dbReference type="Pfam" id="PF05699">
    <property type="entry name" value="Dimer_Tnp_hAT"/>
    <property type="match status" value="1"/>
</dbReference>
<evidence type="ECO:0000256" key="1">
    <source>
        <dbReference type="ARBA" id="ARBA00004123"/>
    </source>
</evidence>
<dbReference type="AlphaFoldDB" id="A0AAW2BZJ0"/>
<proteinExistence type="predicted"/>
<dbReference type="InterPro" id="IPR012337">
    <property type="entry name" value="RNaseH-like_sf"/>
</dbReference>
<dbReference type="GO" id="GO:0046983">
    <property type="term" value="F:protein dimerization activity"/>
    <property type="evidence" value="ECO:0007669"/>
    <property type="project" value="InterPro"/>
</dbReference>
<dbReference type="GO" id="GO:0005634">
    <property type="term" value="C:nucleus"/>
    <property type="evidence" value="ECO:0007669"/>
    <property type="project" value="UniProtKB-SubCell"/>
</dbReference>
<evidence type="ECO:0000256" key="6">
    <source>
        <dbReference type="ARBA" id="ARBA00023242"/>
    </source>
</evidence>
<evidence type="ECO:0000259" key="8">
    <source>
        <dbReference type="Pfam" id="PF14372"/>
    </source>
</evidence>
<evidence type="ECO:0000313" key="9">
    <source>
        <dbReference type="EMBL" id="KAK9990527.1"/>
    </source>
</evidence>
<dbReference type="InterPro" id="IPR052035">
    <property type="entry name" value="ZnF_BED_domain_contain"/>
</dbReference>
<evidence type="ECO:0000313" key="10">
    <source>
        <dbReference type="Proteomes" id="UP001459277"/>
    </source>
</evidence>
<keyword evidence="2" id="KW-0479">Metal-binding</keyword>
<reference evidence="9 10" key="1">
    <citation type="submission" date="2024-01" db="EMBL/GenBank/DDBJ databases">
        <title>A telomere-to-telomere, gap-free genome of sweet tea (Lithocarpus litseifolius).</title>
        <authorList>
            <person name="Zhou J."/>
        </authorList>
    </citation>
    <scope>NUCLEOTIDE SEQUENCE [LARGE SCALE GENOMIC DNA]</scope>
    <source>
        <strain evidence="9">Zhou-2022a</strain>
        <tissue evidence="9">Leaf</tissue>
    </source>
</reference>